<comment type="caution">
    <text evidence="6">The sequence shown here is derived from an EMBL/GenBank/DDBJ whole genome shotgun (WGS) entry which is preliminary data.</text>
</comment>
<sequence length="710" mass="78540">MLSSLTGLNFTLVSASLPATTFAVVSFELQEAFSTPYALEVCLVSADPAVDFAAVMDNTATLTVTLAGVVQRSISGIVSSFEQGDTGLHQTQYQMVIRPELWRASLRQNSRIFQLQDIQTILATLMKENRITKVDYAFRYPHPQREFCVQFSENDLSFIQRLIAEEGIFYFFEFDEKGHTLVFTDDIFALQIGLELPYNATNAVASPELCISSLRLSSRIRPTSVTLKDYTFKDPIWRAEYDRMGRDLQNQQQVYEHYDYPGRFKDGIGEKFARYRLDGLRNDAHQGYGESNCFALQPGIRFTLGAHPREDLNTCWQPVQVIHRGSQPQALLTSSGGQGTTLSCQFSFIPDQQTWRPSPLPKPVMDGPQIAKVVGPAGEEIYTDAHGRVRLQFPWDREAKGDDTSSCWVRVSQAWAGEGWGAIAIPRIGQEVIVDFLGGDPDQPIVTGRTYHANNVVPNGLPAKKTQMSIRSKSYKSQGFNELRFEDATGAEELYLHAQKDMRTEVLHNRSTRVDNDHSEHVLGHQSVTVDKNQTIAVHMNEKETVDMNQSLLVGMNQTETVGMNKAETIGIAKALTVGMAWQTTVGMAMNTSVGVSQSSQVGLTKSLLVGQSYHIDVGKKMSVSVGERIEQSAGKVAIYSAGEHLELVCGKARLVLTKDGGIFLNGQHIELQSKSGLHGDGDMVQWNCGASQKAPDSPKSEPLPEEGGD</sequence>
<feature type="signal peptide" evidence="3">
    <location>
        <begin position="1"/>
        <end position="23"/>
    </location>
</feature>
<feature type="domain" description="Gp5/Type VI secretion system Vgr C-terminal trimerisation" evidence="5">
    <location>
        <begin position="469"/>
        <end position="578"/>
    </location>
</feature>
<evidence type="ECO:0000313" key="6">
    <source>
        <dbReference type="EMBL" id="MCL1030035.1"/>
    </source>
</evidence>
<keyword evidence="3" id="KW-0732">Signal</keyword>
<feature type="domain" description="Gp5/Type VI secretion system Vgr protein OB-fold" evidence="4">
    <location>
        <begin position="383"/>
        <end position="451"/>
    </location>
</feature>
<evidence type="ECO:0000256" key="3">
    <source>
        <dbReference type="SAM" id="SignalP"/>
    </source>
</evidence>
<feature type="region of interest" description="Disordered" evidence="2">
    <location>
        <begin position="688"/>
        <end position="710"/>
    </location>
</feature>
<dbReference type="Pfam" id="PF22178">
    <property type="entry name" value="Gp5_trimer_C"/>
    <property type="match status" value="1"/>
</dbReference>
<comment type="similarity">
    <text evidence="1">Belongs to the VgrG protein family.</text>
</comment>
<dbReference type="Pfam" id="PF04717">
    <property type="entry name" value="Phage_base_V"/>
    <property type="match status" value="1"/>
</dbReference>
<evidence type="ECO:0000256" key="1">
    <source>
        <dbReference type="ARBA" id="ARBA00005558"/>
    </source>
</evidence>
<evidence type="ECO:0000259" key="5">
    <source>
        <dbReference type="Pfam" id="PF22178"/>
    </source>
</evidence>
<dbReference type="InterPro" id="IPR050708">
    <property type="entry name" value="T6SS_VgrG/RHS"/>
</dbReference>
<dbReference type="SUPFAM" id="SSF69279">
    <property type="entry name" value="Phage tail proteins"/>
    <property type="match status" value="2"/>
</dbReference>
<dbReference type="PANTHER" id="PTHR32305:SF11">
    <property type="entry name" value="TYPE VI SECRETION SYSTEM SPIKE PROTEIN VGRG3"/>
    <property type="match status" value="1"/>
</dbReference>
<dbReference type="EMBL" id="JAGQDC010000010">
    <property type="protein sequence ID" value="MCL1030035.1"/>
    <property type="molecule type" value="Genomic_DNA"/>
</dbReference>
<proteinExistence type="inferred from homology"/>
<feature type="chain" id="PRO_5045680528" evidence="3">
    <location>
        <begin position="24"/>
        <end position="710"/>
    </location>
</feature>
<protein>
    <submittedName>
        <fullName evidence="6">Type VI secretion system tip protein VgrG</fullName>
    </submittedName>
</protein>
<dbReference type="NCBIfam" id="TIGR03361">
    <property type="entry name" value="VI_Rhs_Vgr"/>
    <property type="match status" value="1"/>
</dbReference>
<evidence type="ECO:0000313" key="7">
    <source>
        <dbReference type="Proteomes" id="UP001165275"/>
    </source>
</evidence>
<dbReference type="Proteomes" id="UP001165275">
    <property type="component" value="Unassembled WGS sequence"/>
</dbReference>
<dbReference type="InterPro" id="IPR017847">
    <property type="entry name" value="T6SS_RhsGE_Vgr_subset"/>
</dbReference>
<dbReference type="SUPFAM" id="SSF69255">
    <property type="entry name" value="gp5 N-terminal domain-like"/>
    <property type="match status" value="1"/>
</dbReference>
<reference evidence="6" key="1">
    <citation type="submission" date="2021-04" db="EMBL/GenBank/DDBJ databases">
        <title>Genome sequence of Serratia sp. arafor3.</title>
        <authorList>
            <person name="Besaury L."/>
        </authorList>
    </citation>
    <scope>NUCLEOTIDE SEQUENCE</scope>
    <source>
        <strain evidence="6">Arafor3</strain>
    </source>
</reference>
<dbReference type="RefSeq" id="WP_248946226.1">
    <property type="nucleotide sequence ID" value="NZ_CBCSGY010000087.1"/>
</dbReference>
<dbReference type="Gene3D" id="2.30.110.50">
    <property type="match status" value="1"/>
</dbReference>
<accession>A0ABT0KDC7</accession>
<keyword evidence="7" id="KW-1185">Reference proteome</keyword>
<dbReference type="InterPro" id="IPR006533">
    <property type="entry name" value="T6SS_Vgr_RhsGE"/>
</dbReference>
<dbReference type="InterPro" id="IPR037026">
    <property type="entry name" value="Vgr_OB-fold_dom_sf"/>
</dbReference>
<evidence type="ECO:0000259" key="4">
    <source>
        <dbReference type="Pfam" id="PF04717"/>
    </source>
</evidence>
<organism evidence="6 7">
    <name type="scientific">Serratia silvae</name>
    <dbReference type="NCBI Taxonomy" id="2824122"/>
    <lineage>
        <taxon>Bacteria</taxon>
        <taxon>Pseudomonadati</taxon>
        <taxon>Pseudomonadota</taxon>
        <taxon>Gammaproteobacteria</taxon>
        <taxon>Enterobacterales</taxon>
        <taxon>Yersiniaceae</taxon>
        <taxon>Serratia</taxon>
    </lineage>
</organism>
<dbReference type="Gene3D" id="4.10.220.110">
    <property type="match status" value="1"/>
</dbReference>
<dbReference type="InterPro" id="IPR054030">
    <property type="entry name" value="Gp5_Vgr_C"/>
</dbReference>
<dbReference type="Gene3D" id="2.40.50.230">
    <property type="entry name" value="Gp5 N-terminal domain"/>
    <property type="match status" value="1"/>
</dbReference>
<dbReference type="InterPro" id="IPR006531">
    <property type="entry name" value="Gp5/Vgr_OB"/>
</dbReference>
<evidence type="ECO:0000256" key="2">
    <source>
        <dbReference type="SAM" id="MobiDB-lite"/>
    </source>
</evidence>
<name>A0ABT0KDC7_9GAMM</name>
<dbReference type="Pfam" id="PF05954">
    <property type="entry name" value="Phage_GPD"/>
    <property type="match status" value="1"/>
</dbReference>
<dbReference type="SUPFAM" id="SSF69349">
    <property type="entry name" value="Phage fibre proteins"/>
    <property type="match status" value="1"/>
</dbReference>
<dbReference type="Gene3D" id="3.55.50.10">
    <property type="entry name" value="Baseplate protein-like domains"/>
    <property type="match status" value="1"/>
</dbReference>
<dbReference type="PANTHER" id="PTHR32305">
    <property type="match status" value="1"/>
</dbReference>
<dbReference type="NCBIfam" id="TIGR01646">
    <property type="entry name" value="vgr_GE"/>
    <property type="match status" value="1"/>
</dbReference>
<gene>
    <name evidence="6" type="primary">tssI</name>
    <name evidence="6" type="ORF">KAJ71_13520</name>
</gene>